<name>A0A7R9XTF0_9CHLO</name>
<evidence type="ECO:0000313" key="1">
    <source>
        <dbReference type="EMBL" id="CAD8225934.1"/>
    </source>
</evidence>
<organism evidence="1">
    <name type="scientific">Ostreococcus sp. 'lucimarinus'</name>
    <dbReference type="NCBI Taxonomy" id="242159"/>
    <lineage>
        <taxon>Eukaryota</taxon>
        <taxon>Viridiplantae</taxon>
        <taxon>Chlorophyta</taxon>
        <taxon>Mamiellophyceae</taxon>
        <taxon>Mamiellales</taxon>
        <taxon>Bathycoccaceae</taxon>
        <taxon>Ostreococcus</taxon>
    </lineage>
</organism>
<accession>A0A7R9XTF0</accession>
<protein>
    <submittedName>
        <fullName evidence="1">Uncharacterized protein</fullName>
    </submittedName>
</protein>
<reference evidence="1" key="1">
    <citation type="submission" date="2021-01" db="EMBL/GenBank/DDBJ databases">
        <authorList>
            <person name="Corre E."/>
            <person name="Pelletier E."/>
            <person name="Niang G."/>
            <person name="Scheremetjew M."/>
            <person name="Finn R."/>
            <person name="Kale V."/>
            <person name="Holt S."/>
            <person name="Cochrane G."/>
            <person name="Meng A."/>
            <person name="Brown T."/>
            <person name="Cohen L."/>
        </authorList>
    </citation>
    <scope>NUCLEOTIDE SEQUENCE</scope>
    <source>
        <strain evidence="1">Clade-A-BCC118000</strain>
    </source>
</reference>
<dbReference type="EMBL" id="HBDX01007748">
    <property type="protein sequence ID" value="CAD8225934.1"/>
    <property type="molecule type" value="Transcribed_RNA"/>
</dbReference>
<proteinExistence type="predicted"/>
<gene>
    <name evidence="1" type="ORF">OLUC0939_LOCUS6674</name>
</gene>
<sequence>MDGGSGPSRALLTSVSFPDRALVCADVDAERAFVVLPALGAPGERRDDDDVAHAVEEVCAFGRVSATKEDEDGQEMRAGERAMSIARHGAFLWVASFDAASERRLIRVFHASTGALVDSATLPELPRAASESHATISSQEHAFELVNGGVAGMYARAYSPGALAPVFRCSLHVPSALSKVVEPILMSTTLYDLEHIDKVLADVEMYGASTEALARALITVRREVETATEAFKTKRDARLATRSRDVRASCAIAPALLLKARLDGRFDEVAAARWNFAVREALETLERASADCEAFSRQASASVHEARDILLTDWDALRATSGASQRDGVISDDVHLSGLVRELESSRGENLPAYAWVGARALLAFRDGAALATLIDAVWGDKPLLFPQEDESDAKVAIEELVTAMASRVDASETPAPATVAFAPFEATTHLLYRIAPQCAVAFIDATCAVTPGATRVALAKRALTTIESPSAHLGRFADGAAADALVRAVAETLCAADLTRSGVYIALTFGGLFDRSASSPTRTLAQRGKTTLTGWVLAHEIVEAEIERRRDSIDDARKFAAEAFELMSKSFRTLIEDWNDMPLRQSPEEVDVDVAAEFMLRTADAVRTLFAGDAEVELKSPVLDIARRHTTTMTDACAAMKSGDDAASDQTVDSLERLIVAVTSTLRSTPS</sequence>
<dbReference type="AlphaFoldDB" id="A0A7R9XTF0"/>